<dbReference type="InterPro" id="IPR003448">
    <property type="entry name" value="Mopterin_biosynth_MoaE"/>
</dbReference>
<evidence type="ECO:0000256" key="2">
    <source>
        <dbReference type="ARBA" id="ARBA00005426"/>
    </source>
</evidence>
<dbReference type="PANTHER" id="PTHR23404">
    <property type="entry name" value="MOLYBDOPTERIN SYNTHASE RELATED"/>
    <property type="match status" value="1"/>
</dbReference>
<dbReference type="SUPFAM" id="SSF54690">
    <property type="entry name" value="Molybdopterin synthase subunit MoaE"/>
    <property type="match status" value="1"/>
</dbReference>
<evidence type="ECO:0000256" key="5">
    <source>
        <dbReference type="ARBA" id="ARBA00023150"/>
    </source>
</evidence>
<name>A0A271J1I7_9BACT</name>
<keyword evidence="5" id="KW-0501">Molybdenum cofactor biosynthesis</keyword>
<protein>
    <recommendedName>
        <fullName evidence="4">Molybdopterin synthase catalytic subunit</fullName>
        <ecNumber evidence="3">2.8.1.12</ecNumber>
    </recommendedName>
    <alternativeName>
        <fullName evidence="9">MPT synthase subunit 2</fullName>
    </alternativeName>
    <alternativeName>
        <fullName evidence="7">Molybdenum cofactor biosynthesis protein E</fullName>
    </alternativeName>
    <alternativeName>
        <fullName evidence="8">Molybdopterin-converting factor large subunit</fullName>
    </alternativeName>
    <alternativeName>
        <fullName evidence="10">Molybdopterin-converting factor subunit 2</fullName>
    </alternativeName>
</protein>
<dbReference type="CDD" id="cd00756">
    <property type="entry name" value="MoaE"/>
    <property type="match status" value="1"/>
</dbReference>
<evidence type="ECO:0000256" key="11">
    <source>
        <dbReference type="ARBA" id="ARBA00049878"/>
    </source>
</evidence>
<evidence type="ECO:0000256" key="7">
    <source>
        <dbReference type="ARBA" id="ARBA00029745"/>
    </source>
</evidence>
<comment type="similarity">
    <text evidence="2">Belongs to the MoaE family.</text>
</comment>
<proteinExistence type="inferred from homology"/>
<dbReference type="OrthoDB" id="9803224at2"/>
<dbReference type="GO" id="GO:0030366">
    <property type="term" value="F:molybdopterin synthase activity"/>
    <property type="evidence" value="ECO:0007669"/>
    <property type="project" value="UniProtKB-EC"/>
</dbReference>
<dbReference type="Pfam" id="PF02391">
    <property type="entry name" value="MoaE"/>
    <property type="match status" value="1"/>
</dbReference>
<evidence type="ECO:0000256" key="4">
    <source>
        <dbReference type="ARBA" id="ARBA00013858"/>
    </source>
</evidence>
<dbReference type="GO" id="GO:0006777">
    <property type="term" value="P:Mo-molybdopterin cofactor biosynthetic process"/>
    <property type="evidence" value="ECO:0007669"/>
    <property type="project" value="UniProtKB-KW"/>
</dbReference>
<comment type="pathway">
    <text evidence="1">Cofactor biosynthesis; molybdopterin biosynthesis.</text>
</comment>
<dbReference type="EC" id="2.8.1.12" evidence="3"/>
<dbReference type="AlphaFoldDB" id="A0A271J1I7"/>
<evidence type="ECO:0000256" key="10">
    <source>
        <dbReference type="ARBA" id="ARBA00032474"/>
    </source>
</evidence>
<organism evidence="12 13">
    <name type="scientific">Rubrivirga marina</name>
    <dbReference type="NCBI Taxonomy" id="1196024"/>
    <lineage>
        <taxon>Bacteria</taxon>
        <taxon>Pseudomonadati</taxon>
        <taxon>Rhodothermota</taxon>
        <taxon>Rhodothermia</taxon>
        <taxon>Rhodothermales</taxon>
        <taxon>Rubricoccaceae</taxon>
        <taxon>Rubrivirga</taxon>
    </lineage>
</organism>
<dbReference type="Proteomes" id="UP000216339">
    <property type="component" value="Unassembled WGS sequence"/>
</dbReference>
<sequence>MEPPSDRDWWSALTEEPLDVGAVHAFLADERAGGTCVFVGTSRRWTDGAETDLLTYEAYPDMAEAELARLAVVAAERWDAVKVAVLHRTGAVPPPEASVAVGVACPHRAEAFEAARWLIDTLKESVPIWKTEHADRDA</sequence>
<keyword evidence="13" id="KW-1185">Reference proteome</keyword>
<evidence type="ECO:0000256" key="3">
    <source>
        <dbReference type="ARBA" id="ARBA00011950"/>
    </source>
</evidence>
<evidence type="ECO:0000256" key="9">
    <source>
        <dbReference type="ARBA" id="ARBA00030781"/>
    </source>
</evidence>
<evidence type="ECO:0000313" key="12">
    <source>
        <dbReference type="EMBL" id="PAP77323.1"/>
    </source>
</evidence>
<accession>A0A271J1I7</accession>
<evidence type="ECO:0000313" key="13">
    <source>
        <dbReference type="Proteomes" id="UP000216339"/>
    </source>
</evidence>
<comment type="catalytic activity">
    <reaction evidence="11">
        <text>2 [molybdopterin-synthase sulfur-carrier protein]-C-terminal-Gly-aminoethanethioate + cyclic pyranopterin phosphate + H2O = molybdopterin + 2 [molybdopterin-synthase sulfur-carrier protein]-C-terminal Gly-Gly + 2 H(+)</text>
        <dbReference type="Rhea" id="RHEA:26333"/>
        <dbReference type="Rhea" id="RHEA-COMP:12202"/>
        <dbReference type="Rhea" id="RHEA-COMP:19907"/>
        <dbReference type="ChEBI" id="CHEBI:15377"/>
        <dbReference type="ChEBI" id="CHEBI:15378"/>
        <dbReference type="ChEBI" id="CHEBI:58698"/>
        <dbReference type="ChEBI" id="CHEBI:59648"/>
        <dbReference type="ChEBI" id="CHEBI:90778"/>
        <dbReference type="ChEBI" id="CHEBI:232372"/>
        <dbReference type="EC" id="2.8.1.12"/>
    </reaction>
</comment>
<comment type="caution">
    <text evidence="12">The sequence shown here is derived from an EMBL/GenBank/DDBJ whole genome shotgun (WGS) entry which is preliminary data.</text>
</comment>
<reference evidence="12 13" key="1">
    <citation type="submission" date="2016-11" db="EMBL/GenBank/DDBJ databases">
        <title>Study of marine rhodopsin-containing bacteria.</title>
        <authorList>
            <person name="Yoshizawa S."/>
            <person name="Kumagai Y."/>
            <person name="Kogure K."/>
        </authorList>
    </citation>
    <scope>NUCLEOTIDE SEQUENCE [LARGE SCALE GENOMIC DNA]</scope>
    <source>
        <strain evidence="12 13">SAORIC-28</strain>
    </source>
</reference>
<evidence type="ECO:0000256" key="6">
    <source>
        <dbReference type="ARBA" id="ARBA00026066"/>
    </source>
</evidence>
<evidence type="ECO:0000256" key="1">
    <source>
        <dbReference type="ARBA" id="ARBA00005046"/>
    </source>
</evidence>
<dbReference type="InterPro" id="IPR036563">
    <property type="entry name" value="MoaE_sf"/>
</dbReference>
<evidence type="ECO:0000256" key="8">
    <source>
        <dbReference type="ARBA" id="ARBA00030407"/>
    </source>
</evidence>
<dbReference type="RefSeq" id="WP_095510993.1">
    <property type="nucleotide sequence ID" value="NZ_MQWD01000001.1"/>
</dbReference>
<gene>
    <name evidence="12" type="ORF">BSZ37_13205</name>
</gene>
<dbReference type="Gene3D" id="3.90.1170.40">
    <property type="entry name" value="Molybdopterin biosynthesis MoaE subunit"/>
    <property type="match status" value="1"/>
</dbReference>
<comment type="subunit">
    <text evidence="6">Heterotetramer of 2 MoaD subunits and 2 MoaE subunits. Also stable as homodimer. The enzyme changes between these two forms during catalysis.</text>
</comment>
<dbReference type="EMBL" id="MQWD01000001">
    <property type="protein sequence ID" value="PAP77323.1"/>
    <property type="molecule type" value="Genomic_DNA"/>
</dbReference>